<organism evidence="3 4">
    <name type="scientific">Lentinula lateritia</name>
    <dbReference type="NCBI Taxonomy" id="40482"/>
    <lineage>
        <taxon>Eukaryota</taxon>
        <taxon>Fungi</taxon>
        <taxon>Dikarya</taxon>
        <taxon>Basidiomycota</taxon>
        <taxon>Agaricomycotina</taxon>
        <taxon>Agaricomycetes</taxon>
        <taxon>Agaricomycetidae</taxon>
        <taxon>Agaricales</taxon>
        <taxon>Marasmiineae</taxon>
        <taxon>Omphalotaceae</taxon>
        <taxon>Lentinula</taxon>
    </lineage>
</organism>
<name>A0ABQ8V6G9_9AGAR</name>
<dbReference type="SUPFAM" id="SSF52113">
    <property type="entry name" value="BRCT domain"/>
    <property type="match status" value="1"/>
</dbReference>
<comment type="caution">
    <text evidence="3">The sequence shown here is derived from an EMBL/GenBank/DDBJ whole genome shotgun (WGS) entry which is preliminary data.</text>
</comment>
<dbReference type="Gene3D" id="3.40.50.10190">
    <property type="entry name" value="BRCT domain"/>
    <property type="match status" value="1"/>
</dbReference>
<dbReference type="InterPro" id="IPR036420">
    <property type="entry name" value="BRCT_dom_sf"/>
</dbReference>
<evidence type="ECO:0000313" key="3">
    <source>
        <dbReference type="EMBL" id="KAJ4470292.1"/>
    </source>
</evidence>
<proteinExistence type="predicted"/>
<evidence type="ECO:0000313" key="4">
    <source>
        <dbReference type="Proteomes" id="UP001150217"/>
    </source>
</evidence>
<feature type="domain" description="BRCT" evidence="2">
    <location>
        <begin position="68"/>
        <end position="164"/>
    </location>
</feature>
<reference evidence="3" key="1">
    <citation type="submission" date="2022-08" db="EMBL/GenBank/DDBJ databases">
        <title>A Global Phylogenomic Analysis of the Shiitake Genus Lentinula.</title>
        <authorList>
            <consortium name="DOE Joint Genome Institute"/>
            <person name="Sierra-Patev S."/>
            <person name="Min B."/>
            <person name="Naranjo-Ortiz M."/>
            <person name="Looney B."/>
            <person name="Konkel Z."/>
            <person name="Slot J.C."/>
            <person name="Sakamoto Y."/>
            <person name="Steenwyk J.L."/>
            <person name="Rokas A."/>
            <person name="Carro J."/>
            <person name="Camarero S."/>
            <person name="Ferreira P."/>
            <person name="Molpeceres G."/>
            <person name="Ruiz-Duenas F.J."/>
            <person name="Serrano A."/>
            <person name="Henrissat B."/>
            <person name="Drula E."/>
            <person name="Hughes K.W."/>
            <person name="Mata J.L."/>
            <person name="Ishikawa N.K."/>
            <person name="Vargas-Isla R."/>
            <person name="Ushijima S."/>
            <person name="Smith C.A."/>
            <person name="Ahrendt S."/>
            <person name="Andreopoulos W."/>
            <person name="He G."/>
            <person name="Labutti K."/>
            <person name="Lipzen A."/>
            <person name="Ng V."/>
            <person name="Riley R."/>
            <person name="Sandor L."/>
            <person name="Barry K."/>
            <person name="Martinez A.T."/>
            <person name="Xiao Y."/>
            <person name="Gibbons J.G."/>
            <person name="Terashima K."/>
            <person name="Grigoriev I.V."/>
            <person name="Hibbett D.S."/>
        </authorList>
    </citation>
    <scope>NUCLEOTIDE SEQUENCE</scope>
    <source>
        <strain evidence="3">RHP3577 ss4</strain>
    </source>
</reference>
<keyword evidence="4" id="KW-1185">Reference proteome</keyword>
<dbReference type="InterPro" id="IPR001357">
    <property type="entry name" value="BRCT_dom"/>
</dbReference>
<protein>
    <recommendedName>
        <fullName evidence="2">BRCT domain-containing protein</fullName>
    </recommendedName>
</protein>
<feature type="region of interest" description="Disordered" evidence="1">
    <location>
        <begin position="201"/>
        <end position="225"/>
    </location>
</feature>
<dbReference type="Proteomes" id="UP001150217">
    <property type="component" value="Unassembled WGS sequence"/>
</dbReference>
<gene>
    <name evidence="3" type="ORF">C8R41DRAFT_924906</name>
</gene>
<dbReference type="Pfam" id="PF00533">
    <property type="entry name" value="BRCT"/>
    <property type="match status" value="1"/>
</dbReference>
<dbReference type="EMBL" id="JANVFT010000092">
    <property type="protein sequence ID" value="KAJ4470292.1"/>
    <property type="molecule type" value="Genomic_DNA"/>
</dbReference>
<feature type="region of interest" description="Disordered" evidence="1">
    <location>
        <begin position="18"/>
        <end position="38"/>
    </location>
</feature>
<dbReference type="PROSITE" id="PS50172">
    <property type="entry name" value="BRCT"/>
    <property type="match status" value="1"/>
</dbReference>
<sequence>MEDPSEIIELGPSENAVVVSGNKRSPSPTILDGQPRMKRPRVPPTICCHFEAVQAVQETSHDPKSDPPELKVLDECVLFVDVWMSHGESTSPIFIDIAESLGAKIMKRLGPGCTHIVYTLGRQSTVDKYFSAFKEEQRPKVVGAAWLKDCNTAALHLEEGPYLVDMEQYHTYHIGGVQRIRHRRRRTLKYHAKNVGGTGDELDISLDSPNARTRHERNPTSARIY</sequence>
<accession>A0ABQ8V6G9</accession>
<evidence type="ECO:0000259" key="2">
    <source>
        <dbReference type="PROSITE" id="PS50172"/>
    </source>
</evidence>
<evidence type="ECO:0000256" key="1">
    <source>
        <dbReference type="SAM" id="MobiDB-lite"/>
    </source>
</evidence>
<dbReference type="CDD" id="cd17716">
    <property type="entry name" value="BRCT_microcephalin_rpt1"/>
    <property type="match status" value="1"/>
</dbReference>